<evidence type="ECO:0000313" key="4">
    <source>
        <dbReference type="Proteomes" id="UP001501758"/>
    </source>
</evidence>
<dbReference type="EMBL" id="BAAAGE010000001">
    <property type="protein sequence ID" value="GAA0716311.1"/>
    <property type="molecule type" value="Genomic_DNA"/>
</dbReference>
<reference evidence="4" key="1">
    <citation type="journal article" date="2019" name="Int. J. Syst. Evol. Microbiol.">
        <title>The Global Catalogue of Microorganisms (GCM) 10K type strain sequencing project: providing services to taxonomists for standard genome sequencing and annotation.</title>
        <authorList>
            <consortium name="The Broad Institute Genomics Platform"/>
            <consortium name="The Broad Institute Genome Sequencing Center for Infectious Disease"/>
            <person name="Wu L."/>
            <person name="Ma J."/>
        </authorList>
    </citation>
    <scope>NUCLEOTIDE SEQUENCE [LARGE SCALE GENOMIC DNA]</scope>
    <source>
        <strain evidence="4">JCM 15974</strain>
    </source>
</reference>
<keyword evidence="1" id="KW-1133">Transmembrane helix</keyword>
<gene>
    <name evidence="3" type="ORF">GCM10009430_11890</name>
</gene>
<dbReference type="PANTHER" id="PTHR37938:SF1">
    <property type="entry name" value="BLL0215 PROTEIN"/>
    <property type="match status" value="1"/>
</dbReference>
<accession>A0ABP3TR53</accession>
<name>A0ABP3TR53_9FLAO</name>
<feature type="domain" description="YdbS-like PH" evidence="2">
    <location>
        <begin position="49"/>
        <end position="121"/>
    </location>
</feature>
<proteinExistence type="predicted"/>
<dbReference type="Pfam" id="PF03703">
    <property type="entry name" value="bPH_2"/>
    <property type="match status" value="1"/>
</dbReference>
<dbReference type="RefSeq" id="WP_343911435.1">
    <property type="nucleotide sequence ID" value="NZ_BAAAGE010000001.1"/>
</dbReference>
<keyword evidence="4" id="KW-1185">Reference proteome</keyword>
<keyword evidence="1" id="KW-0812">Transmembrane</keyword>
<sequence>MEVENNIWKGTPSQWMNFMFYICCVILIVVFGLGLILALWKFLDTKYNKVTITDQRIIEKRGILSISTNQLELYRVKDIRLEQPLILRIFGLSNIILTTSDSTDPLYILKGIEEGNKLTEKIRIAVDRRRDVKGVKELDFH</sequence>
<comment type="caution">
    <text evidence="3">The sequence shown here is derived from an EMBL/GenBank/DDBJ whole genome shotgun (WGS) entry which is preliminary data.</text>
</comment>
<feature type="transmembrane region" description="Helical" evidence="1">
    <location>
        <begin position="18"/>
        <end position="40"/>
    </location>
</feature>
<evidence type="ECO:0000313" key="3">
    <source>
        <dbReference type="EMBL" id="GAA0716311.1"/>
    </source>
</evidence>
<evidence type="ECO:0000259" key="2">
    <source>
        <dbReference type="Pfam" id="PF03703"/>
    </source>
</evidence>
<keyword evidence="1" id="KW-0472">Membrane</keyword>
<protein>
    <recommendedName>
        <fullName evidence="2">YdbS-like PH domain-containing protein</fullName>
    </recommendedName>
</protein>
<dbReference type="PANTHER" id="PTHR37938">
    <property type="entry name" value="BLL0215 PROTEIN"/>
    <property type="match status" value="1"/>
</dbReference>
<dbReference type="Proteomes" id="UP001501758">
    <property type="component" value="Unassembled WGS sequence"/>
</dbReference>
<evidence type="ECO:0000256" key="1">
    <source>
        <dbReference type="SAM" id="Phobius"/>
    </source>
</evidence>
<organism evidence="3 4">
    <name type="scientific">Aquimarina litoralis</name>
    <dbReference type="NCBI Taxonomy" id="584605"/>
    <lineage>
        <taxon>Bacteria</taxon>
        <taxon>Pseudomonadati</taxon>
        <taxon>Bacteroidota</taxon>
        <taxon>Flavobacteriia</taxon>
        <taxon>Flavobacteriales</taxon>
        <taxon>Flavobacteriaceae</taxon>
        <taxon>Aquimarina</taxon>
    </lineage>
</organism>
<dbReference type="InterPro" id="IPR005182">
    <property type="entry name" value="YdbS-like_PH"/>
</dbReference>